<comment type="caution">
    <text evidence="4">The sequence shown here is derived from an EMBL/GenBank/DDBJ whole genome shotgun (WGS) entry which is preliminary data.</text>
</comment>
<keyword evidence="5" id="KW-1185">Reference proteome</keyword>
<evidence type="ECO:0000259" key="3">
    <source>
        <dbReference type="Pfam" id="PF00107"/>
    </source>
</evidence>
<accession>A0A397HKU9</accession>
<dbReference type="PANTHER" id="PTHR45348:SF2">
    <property type="entry name" value="ZINC-TYPE ALCOHOL DEHYDROGENASE-LIKE PROTEIN C2E1P3.01"/>
    <property type="match status" value="1"/>
</dbReference>
<dbReference type="Pfam" id="PF00107">
    <property type="entry name" value="ADH_zinc_N"/>
    <property type="match status" value="1"/>
</dbReference>
<comment type="similarity">
    <text evidence="1">Belongs to the zinc-containing alcohol dehydrogenase family.</text>
</comment>
<dbReference type="OrthoDB" id="9992527at2759"/>
<evidence type="ECO:0000256" key="1">
    <source>
        <dbReference type="ARBA" id="ARBA00008072"/>
    </source>
</evidence>
<dbReference type="InterPro" id="IPR011032">
    <property type="entry name" value="GroES-like_sf"/>
</dbReference>
<dbReference type="GO" id="GO:0016651">
    <property type="term" value="F:oxidoreductase activity, acting on NAD(P)H"/>
    <property type="evidence" value="ECO:0007669"/>
    <property type="project" value="InterPro"/>
</dbReference>
<dbReference type="AlphaFoldDB" id="A0A397HKU9"/>
<organism evidence="4 5">
    <name type="scientific">Aspergillus thermomutatus</name>
    <name type="common">Neosartorya pseudofischeri</name>
    <dbReference type="NCBI Taxonomy" id="41047"/>
    <lineage>
        <taxon>Eukaryota</taxon>
        <taxon>Fungi</taxon>
        <taxon>Dikarya</taxon>
        <taxon>Ascomycota</taxon>
        <taxon>Pezizomycotina</taxon>
        <taxon>Eurotiomycetes</taxon>
        <taxon>Eurotiomycetidae</taxon>
        <taxon>Eurotiales</taxon>
        <taxon>Aspergillaceae</taxon>
        <taxon>Aspergillus</taxon>
        <taxon>Aspergillus subgen. Fumigati</taxon>
    </lineage>
</organism>
<dbReference type="Gene3D" id="3.40.50.720">
    <property type="entry name" value="NAD(P)-binding Rossmann-like Domain"/>
    <property type="match status" value="1"/>
</dbReference>
<dbReference type="STRING" id="41047.A0A397HKU9"/>
<dbReference type="InterPro" id="IPR036291">
    <property type="entry name" value="NAD(P)-bd_dom_sf"/>
</dbReference>
<name>A0A397HKU9_ASPTH</name>
<dbReference type="Proteomes" id="UP000215305">
    <property type="component" value="Unassembled WGS sequence"/>
</dbReference>
<dbReference type="Gene3D" id="3.90.180.10">
    <property type="entry name" value="Medium-chain alcohol dehydrogenases, catalytic domain"/>
    <property type="match status" value="1"/>
</dbReference>
<keyword evidence="2" id="KW-0560">Oxidoreductase</keyword>
<dbReference type="RefSeq" id="XP_026617203.1">
    <property type="nucleotide sequence ID" value="XM_026760686.1"/>
</dbReference>
<gene>
    <name evidence="4" type="ORF">CDV56_107067</name>
</gene>
<dbReference type="SUPFAM" id="SSF50129">
    <property type="entry name" value="GroES-like"/>
    <property type="match status" value="1"/>
</dbReference>
<protein>
    <recommendedName>
        <fullName evidence="3">Alcohol dehydrogenase-like C-terminal domain-containing protein</fullName>
    </recommendedName>
</protein>
<dbReference type="GeneID" id="38129041"/>
<evidence type="ECO:0000313" key="5">
    <source>
        <dbReference type="Proteomes" id="UP000215305"/>
    </source>
</evidence>
<proteinExistence type="inferred from homology"/>
<dbReference type="PANTHER" id="PTHR45348">
    <property type="entry name" value="HYPOTHETICAL OXIDOREDUCTASE (EUROFUNG)"/>
    <property type="match status" value="1"/>
</dbReference>
<evidence type="ECO:0000256" key="2">
    <source>
        <dbReference type="ARBA" id="ARBA00023002"/>
    </source>
</evidence>
<dbReference type="InterPro" id="IPR013149">
    <property type="entry name" value="ADH-like_C"/>
</dbReference>
<dbReference type="EMBL" id="NKHU02000028">
    <property type="protein sequence ID" value="RHZ63597.1"/>
    <property type="molecule type" value="Genomic_DNA"/>
</dbReference>
<dbReference type="SUPFAM" id="SSF51735">
    <property type="entry name" value="NAD(P)-binding Rossmann-fold domains"/>
    <property type="match status" value="1"/>
</dbReference>
<evidence type="ECO:0000313" key="4">
    <source>
        <dbReference type="EMBL" id="RHZ63597.1"/>
    </source>
</evidence>
<dbReference type="CDD" id="cd08249">
    <property type="entry name" value="enoyl_reductase_like"/>
    <property type="match status" value="1"/>
</dbReference>
<reference evidence="4" key="1">
    <citation type="submission" date="2018-08" db="EMBL/GenBank/DDBJ databases">
        <title>Draft genome sequence of azole-resistant Aspergillus thermomutatus (Neosartorya pseudofischeri) strain HMR AF 39, isolated from a human nasal aspirate.</title>
        <authorList>
            <person name="Parent-Michaud M."/>
            <person name="Dufresne P.J."/>
            <person name="Fournier E."/>
            <person name="Martineau C."/>
            <person name="Moreira S."/>
            <person name="Perkins V."/>
            <person name="De Repentigny L."/>
            <person name="Dufresne S.F."/>
        </authorList>
    </citation>
    <scope>NUCLEOTIDE SEQUENCE [LARGE SCALE GENOMIC DNA]</scope>
    <source>
        <strain evidence="4">HMR AF 39</strain>
    </source>
</reference>
<dbReference type="VEuPathDB" id="FungiDB:CDV56_107067"/>
<dbReference type="InterPro" id="IPR047122">
    <property type="entry name" value="Trans-enoyl_RdTase-like"/>
</dbReference>
<sequence>MSQKALILQEIGQHLVEVDRPIPQPGKGELLIKLTSVGRRPLLLHCTAQTNRLIVNPHDQKSRDRGLFVATTPYIPAHDLAGEIIAIGPETTTHLTIGEHIFAQSRLPLNQVLNDFNGLQQYALVDIKYAARVADTGLSDDEAATIPVNVATGFVVFFSEGGFGIPLPDSGVDFDYASQKLVVVGAATNCGRYVIQFAKWLGFGVIVAVAGLRTEDELREIGATHVVDRHASDVLSRVRDIVGDELVYALDAFNFGPKQELGVAVLSDSRRGTLVTLAPAVGEIDRAKTGEKRAGYERRFIRGAFATHPDGFSKLFWERITGWLKEGVIRPSKYRVIEGLDADRINAALDEYRDMGGMKVQVHPNV</sequence>
<feature type="domain" description="Alcohol dehydrogenase-like C-terminal" evidence="3">
    <location>
        <begin position="191"/>
        <end position="309"/>
    </location>
</feature>